<reference evidence="1" key="1">
    <citation type="submission" date="2021-07" db="EMBL/GenBank/DDBJ databases">
        <title>Pseudohoeflea marina sp. nov. a polyhydroxyalcanoate-producing bacterium.</title>
        <authorList>
            <person name="Zheng W."/>
            <person name="Yu S."/>
            <person name="Huang Y."/>
        </authorList>
    </citation>
    <scope>NUCLEOTIDE SEQUENCE</scope>
    <source>
        <strain evidence="1">DP4N28-3</strain>
    </source>
</reference>
<gene>
    <name evidence="1" type="ORF">KY465_18070</name>
</gene>
<evidence type="ECO:0000313" key="1">
    <source>
        <dbReference type="EMBL" id="MBW3099192.1"/>
    </source>
</evidence>
<proteinExistence type="predicted"/>
<dbReference type="RefSeq" id="WP_219203524.1">
    <property type="nucleotide sequence ID" value="NZ_JAHWQX010000006.1"/>
</dbReference>
<accession>A0ABS6WUS6</accession>
<dbReference type="EMBL" id="JAHWQX010000006">
    <property type="protein sequence ID" value="MBW3099192.1"/>
    <property type="molecule type" value="Genomic_DNA"/>
</dbReference>
<sequence length="86" mass="9391">MKPLALGRPPFNTAASGPEVRWLTEAMAEVRKASHEQVTEQIADAYTLSNFTETRTLDASTATASDIANVLATLLWDMQNRGVKRG</sequence>
<organism evidence="1 2">
    <name type="scientific">Pseudohoeflea coraliihabitans</name>
    <dbReference type="NCBI Taxonomy" id="2860393"/>
    <lineage>
        <taxon>Bacteria</taxon>
        <taxon>Pseudomonadati</taxon>
        <taxon>Pseudomonadota</taxon>
        <taxon>Alphaproteobacteria</taxon>
        <taxon>Hyphomicrobiales</taxon>
        <taxon>Rhizobiaceae</taxon>
        <taxon>Pseudohoeflea</taxon>
    </lineage>
</organism>
<dbReference type="Proteomes" id="UP001430804">
    <property type="component" value="Unassembled WGS sequence"/>
</dbReference>
<evidence type="ECO:0000313" key="2">
    <source>
        <dbReference type="Proteomes" id="UP001430804"/>
    </source>
</evidence>
<protein>
    <submittedName>
        <fullName evidence="1">Uncharacterized protein</fullName>
    </submittedName>
</protein>
<comment type="caution">
    <text evidence="1">The sequence shown here is derived from an EMBL/GenBank/DDBJ whole genome shotgun (WGS) entry which is preliminary data.</text>
</comment>
<keyword evidence="2" id="KW-1185">Reference proteome</keyword>
<name>A0ABS6WUS6_9HYPH</name>